<organism evidence="1 2">
    <name type="scientific">Penicillium vulpinum</name>
    <dbReference type="NCBI Taxonomy" id="29845"/>
    <lineage>
        <taxon>Eukaryota</taxon>
        <taxon>Fungi</taxon>
        <taxon>Dikarya</taxon>
        <taxon>Ascomycota</taxon>
        <taxon>Pezizomycotina</taxon>
        <taxon>Eurotiomycetes</taxon>
        <taxon>Eurotiomycetidae</taxon>
        <taxon>Eurotiales</taxon>
        <taxon>Aspergillaceae</taxon>
        <taxon>Penicillium</taxon>
    </lineage>
</organism>
<dbReference type="SUPFAM" id="SSF51735">
    <property type="entry name" value="NAD(P)-binding Rossmann-fold domains"/>
    <property type="match status" value="1"/>
</dbReference>
<dbReference type="PANTHER" id="PTHR43431:SF7">
    <property type="entry name" value="OXIDOREDUCTASE, SHORT CHAIN DEHYDROGENASE_REDUCTASE FAMILY (AFU_ORTHOLOGUE AFUA_5G14000)"/>
    <property type="match status" value="1"/>
</dbReference>
<gene>
    <name evidence="1" type="ORF">PENVUL_c067G01763</name>
</gene>
<keyword evidence="2" id="KW-1185">Reference proteome</keyword>
<name>A0A1V6RCD3_9EURO</name>
<accession>A0A1V6RCD3</accession>
<dbReference type="STRING" id="29845.A0A1V6RCD3"/>
<dbReference type="InterPro" id="IPR002347">
    <property type="entry name" value="SDR_fam"/>
</dbReference>
<dbReference type="PANTHER" id="PTHR43431">
    <property type="entry name" value="OXIDOREDUCTASE, SHORT CHAIN DEHYDROGENASE/REDUCTASE FAMILY (AFU_ORTHOLOGUE AFUA_5G14000)"/>
    <property type="match status" value="1"/>
</dbReference>
<dbReference type="Proteomes" id="UP000191518">
    <property type="component" value="Unassembled WGS sequence"/>
</dbReference>
<dbReference type="AlphaFoldDB" id="A0A1V6RCD3"/>
<evidence type="ECO:0000313" key="2">
    <source>
        <dbReference type="Proteomes" id="UP000191518"/>
    </source>
</evidence>
<dbReference type="Pfam" id="PF00106">
    <property type="entry name" value="adh_short"/>
    <property type="match status" value="1"/>
</dbReference>
<dbReference type="InterPro" id="IPR036291">
    <property type="entry name" value="NAD(P)-bd_dom_sf"/>
</dbReference>
<protein>
    <submittedName>
        <fullName evidence="1">Uncharacterized protein</fullName>
    </submittedName>
</protein>
<evidence type="ECO:0000313" key="1">
    <source>
        <dbReference type="EMBL" id="OQD98983.1"/>
    </source>
</evidence>
<dbReference type="Gene3D" id="3.40.50.720">
    <property type="entry name" value="NAD(P)-binding Rossmann-like Domain"/>
    <property type="match status" value="1"/>
</dbReference>
<reference evidence="2" key="1">
    <citation type="journal article" date="2017" name="Nat. Microbiol.">
        <title>Global analysis of biosynthetic gene clusters reveals vast potential of secondary metabolite production in Penicillium species.</title>
        <authorList>
            <person name="Nielsen J.C."/>
            <person name="Grijseels S."/>
            <person name="Prigent S."/>
            <person name="Ji B."/>
            <person name="Dainat J."/>
            <person name="Nielsen K.F."/>
            <person name="Frisvad J.C."/>
            <person name="Workman M."/>
            <person name="Nielsen J."/>
        </authorList>
    </citation>
    <scope>NUCLEOTIDE SEQUENCE [LARGE SCALE GENOMIC DNA]</scope>
    <source>
        <strain evidence="2">IBT 29486</strain>
    </source>
</reference>
<sequence>MTSASSLSSTMEHIKTKFSPNLMVAAATYNATSKFVINPLSERSPKVFIRDLGPSIRRPFNFAQAALPLMLSGDKGRYPPTVIFTGAMASLKGNSGLSTFSTSKFGARAIAQSLTRELGPYGVHVSHIIIDRITNTEKTKCYGQEIPDAKTRSAGCK</sequence>
<dbReference type="EMBL" id="MDYP01000067">
    <property type="protein sequence ID" value="OQD98983.1"/>
    <property type="molecule type" value="Genomic_DNA"/>
</dbReference>
<proteinExistence type="predicted"/>
<comment type="caution">
    <text evidence="1">The sequence shown here is derived from an EMBL/GenBank/DDBJ whole genome shotgun (WGS) entry which is preliminary data.</text>
</comment>